<dbReference type="Pfam" id="PF20544">
    <property type="entry name" value="DUF6758"/>
    <property type="match status" value="1"/>
</dbReference>
<comment type="caution">
    <text evidence="1">The sequence shown here is derived from an EMBL/GenBank/DDBJ whole genome shotgun (WGS) entry which is preliminary data.</text>
</comment>
<evidence type="ECO:0000313" key="1">
    <source>
        <dbReference type="EMBL" id="MDR7363107.1"/>
    </source>
</evidence>
<keyword evidence="2" id="KW-1185">Reference proteome</keyword>
<organism evidence="1 2">
    <name type="scientific">Nocardioides marmoribigeumensis</name>
    <dbReference type="NCBI Taxonomy" id="433649"/>
    <lineage>
        <taxon>Bacteria</taxon>
        <taxon>Bacillati</taxon>
        <taxon>Actinomycetota</taxon>
        <taxon>Actinomycetes</taxon>
        <taxon>Propionibacteriales</taxon>
        <taxon>Nocardioidaceae</taxon>
        <taxon>Nocardioides</taxon>
    </lineage>
</organism>
<protein>
    <submittedName>
        <fullName evidence="1">Uncharacterized protein</fullName>
    </submittedName>
</protein>
<sequence length="221" mass="22736">MRLHAVCARCGAALTAASGGTGHGATGGGGRWACPLHGEVQPCWRAIEASYEAFAEHLVLSRGLPTWIPWPLPPGWAVADFGCVGGEGEPARATFATCHGLTPEDGGVSLVVVTEEPGVGLGAHLADVPHSDPGRAAWDQPPALRLRLDGASVPLWPVPQTLVQGDDDRTVLAGEAQGRWLWVVVKPAEAVLGLVDRASLGDASGLGPELVAVTFGSPAED</sequence>
<gene>
    <name evidence="1" type="ORF">J2S63_002660</name>
</gene>
<dbReference type="EMBL" id="JAVDYG010000001">
    <property type="protein sequence ID" value="MDR7363107.1"/>
    <property type="molecule type" value="Genomic_DNA"/>
</dbReference>
<dbReference type="Proteomes" id="UP001183648">
    <property type="component" value="Unassembled WGS sequence"/>
</dbReference>
<proteinExistence type="predicted"/>
<accession>A0ABU2BXJ4</accession>
<dbReference type="RefSeq" id="WP_310303063.1">
    <property type="nucleotide sequence ID" value="NZ_BAAAPS010000010.1"/>
</dbReference>
<evidence type="ECO:0000313" key="2">
    <source>
        <dbReference type="Proteomes" id="UP001183648"/>
    </source>
</evidence>
<name>A0ABU2BXJ4_9ACTN</name>
<reference evidence="1 2" key="1">
    <citation type="submission" date="2023-07" db="EMBL/GenBank/DDBJ databases">
        <title>Sequencing the genomes of 1000 actinobacteria strains.</title>
        <authorList>
            <person name="Klenk H.-P."/>
        </authorList>
    </citation>
    <scope>NUCLEOTIDE SEQUENCE [LARGE SCALE GENOMIC DNA]</scope>
    <source>
        <strain evidence="1 2">DSM 19426</strain>
    </source>
</reference>
<dbReference type="InterPro" id="IPR046646">
    <property type="entry name" value="DUF6758"/>
</dbReference>